<organism evidence="1 2">
    <name type="scientific">Coleofasciculus chthonoplastes PCC 7420</name>
    <dbReference type="NCBI Taxonomy" id="118168"/>
    <lineage>
        <taxon>Bacteria</taxon>
        <taxon>Bacillati</taxon>
        <taxon>Cyanobacteriota</taxon>
        <taxon>Cyanophyceae</taxon>
        <taxon>Coleofasciculales</taxon>
        <taxon>Coleofasciculaceae</taxon>
        <taxon>Coleofasciculus</taxon>
    </lineage>
</organism>
<dbReference type="EMBL" id="DS989871">
    <property type="protein sequence ID" value="EDX71658.1"/>
    <property type="molecule type" value="Genomic_DNA"/>
</dbReference>
<sequence length="38" mass="4390">MSDENNVWTIRTIRDWNKGGFCPSVISDRKYGIQAPSF</sequence>
<proteinExistence type="predicted"/>
<gene>
    <name evidence="1" type="ORF">MC7420_5283</name>
</gene>
<evidence type="ECO:0000313" key="1">
    <source>
        <dbReference type="EMBL" id="EDX71658.1"/>
    </source>
</evidence>
<name>B4W2E8_9CYAN</name>
<dbReference type="HOGENOM" id="CLU_3326798_0_0_3"/>
<protein>
    <submittedName>
        <fullName evidence="1">Uncharacterized protein</fullName>
    </submittedName>
</protein>
<keyword evidence="2" id="KW-1185">Reference proteome</keyword>
<dbReference type="Proteomes" id="UP000003835">
    <property type="component" value="Unassembled WGS sequence"/>
</dbReference>
<dbReference type="STRING" id="118168.MC7420_5283"/>
<reference evidence="1 2" key="1">
    <citation type="submission" date="2008-07" db="EMBL/GenBank/DDBJ databases">
        <authorList>
            <person name="Tandeau de Marsac N."/>
            <person name="Ferriera S."/>
            <person name="Johnson J."/>
            <person name="Kravitz S."/>
            <person name="Beeson K."/>
            <person name="Sutton G."/>
            <person name="Rogers Y.-H."/>
            <person name="Friedman R."/>
            <person name="Frazier M."/>
            <person name="Venter J.C."/>
        </authorList>
    </citation>
    <scope>NUCLEOTIDE SEQUENCE [LARGE SCALE GENOMIC DNA]</scope>
    <source>
        <strain evidence="1 2">PCC 7420</strain>
    </source>
</reference>
<dbReference type="AlphaFoldDB" id="B4W2E8"/>
<evidence type="ECO:0000313" key="2">
    <source>
        <dbReference type="Proteomes" id="UP000003835"/>
    </source>
</evidence>
<accession>B4W2E8</accession>